<name>A0A1Q3CNK3_CEPFO</name>
<feature type="region of interest" description="Disordered" evidence="7">
    <location>
        <begin position="60"/>
        <end position="88"/>
    </location>
</feature>
<dbReference type="NCBIfam" id="TIGR01568">
    <property type="entry name" value="A_thal_3678"/>
    <property type="match status" value="1"/>
</dbReference>
<evidence type="ECO:0000313" key="9">
    <source>
        <dbReference type="EMBL" id="GAV81839.1"/>
    </source>
</evidence>
<evidence type="ECO:0000256" key="4">
    <source>
        <dbReference type="ARBA" id="ARBA00023163"/>
    </source>
</evidence>
<dbReference type="GO" id="GO:0005634">
    <property type="term" value="C:nucleus"/>
    <property type="evidence" value="ECO:0007669"/>
    <property type="project" value="UniProtKB-SubCell"/>
</dbReference>
<dbReference type="FunCoup" id="A0A1Q3CNK3">
    <property type="interactions" value="104"/>
</dbReference>
<comment type="caution">
    <text evidence="9">The sequence shown here is derived from an EMBL/GenBank/DDBJ whole genome shotgun (WGS) entry which is preliminary data.</text>
</comment>
<keyword evidence="4 6" id="KW-0804">Transcription</keyword>
<dbReference type="PANTHER" id="PTHR33057">
    <property type="entry name" value="TRANSCRIPTION REPRESSOR OFP7-RELATED"/>
    <property type="match status" value="1"/>
</dbReference>
<keyword evidence="10" id="KW-1185">Reference proteome</keyword>
<feature type="compositionally biased region" description="Low complexity" evidence="7">
    <location>
        <begin position="60"/>
        <end position="84"/>
    </location>
</feature>
<dbReference type="OrthoDB" id="690912at2759"/>
<dbReference type="Proteomes" id="UP000187406">
    <property type="component" value="Unassembled WGS sequence"/>
</dbReference>
<dbReference type="GO" id="GO:0045892">
    <property type="term" value="P:negative regulation of DNA-templated transcription"/>
    <property type="evidence" value="ECO:0007669"/>
    <property type="project" value="UniProtKB-UniRule"/>
</dbReference>
<evidence type="ECO:0000256" key="6">
    <source>
        <dbReference type="RuleBase" id="RU367028"/>
    </source>
</evidence>
<dbReference type="InParanoid" id="A0A1Q3CNK3"/>
<dbReference type="AlphaFoldDB" id="A0A1Q3CNK3"/>
<feature type="domain" description="OVATE" evidence="8">
    <location>
        <begin position="135"/>
        <end position="198"/>
    </location>
</feature>
<accession>A0A1Q3CNK3</accession>
<feature type="region of interest" description="Disordered" evidence="7">
    <location>
        <begin position="109"/>
        <end position="132"/>
    </location>
</feature>
<comment type="function">
    <text evidence="6">Transcriptional repressor that regulates multiple aspects of plant growth and development.</text>
</comment>
<keyword evidence="5 6" id="KW-0539">Nucleus</keyword>
<organism evidence="9 10">
    <name type="scientific">Cephalotus follicularis</name>
    <name type="common">Albany pitcher plant</name>
    <dbReference type="NCBI Taxonomy" id="3775"/>
    <lineage>
        <taxon>Eukaryota</taxon>
        <taxon>Viridiplantae</taxon>
        <taxon>Streptophyta</taxon>
        <taxon>Embryophyta</taxon>
        <taxon>Tracheophyta</taxon>
        <taxon>Spermatophyta</taxon>
        <taxon>Magnoliopsida</taxon>
        <taxon>eudicotyledons</taxon>
        <taxon>Gunneridae</taxon>
        <taxon>Pentapetalae</taxon>
        <taxon>rosids</taxon>
        <taxon>fabids</taxon>
        <taxon>Oxalidales</taxon>
        <taxon>Cephalotaceae</taxon>
        <taxon>Cephalotus</taxon>
    </lineage>
</organism>
<feature type="region of interest" description="Disordered" evidence="7">
    <location>
        <begin position="23"/>
        <end position="43"/>
    </location>
</feature>
<dbReference type="STRING" id="3775.A0A1Q3CNK3"/>
<evidence type="ECO:0000256" key="1">
    <source>
        <dbReference type="ARBA" id="ARBA00004123"/>
    </source>
</evidence>
<comment type="subcellular location">
    <subcellularLocation>
        <location evidence="1 6">Nucleus</location>
    </subcellularLocation>
</comment>
<evidence type="ECO:0000313" key="10">
    <source>
        <dbReference type="Proteomes" id="UP000187406"/>
    </source>
</evidence>
<keyword evidence="2 6" id="KW-0678">Repressor</keyword>
<evidence type="ECO:0000256" key="7">
    <source>
        <dbReference type="SAM" id="MobiDB-lite"/>
    </source>
</evidence>
<evidence type="ECO:0000256" key="2">
    <source>
        <dbReference type="ARBA" id="ARBA00022491"/>
    </source>
</evidence>
<keyword evidence="3 6" id="KW-0805">Transcription regulation</keyword>
<dbReference type="Pfam" id="PF04844">
    <property type="entry name" value="Ovate"/>
    <property type="match status" value="1"/>
</dbReference>
<sequence>MSNIFWKNFNLCFQKFICLPTPTTKTTTPPPPSDQDGNHPSPTTSFLIKNFNSLYELSSSSTSKSVTPSSTDLFSSSTSSVNSDTEAHSPPDFATIFASRRFFFSSPGRSNSIIESPDTKPDDSETTPMSGGIAIKKYSPDPYFDFRRSMQEMIEARELTDVRSDWDFLHELLFCYLSLNPKQTHKFIIGAFADLIVTLLSSPASNINQKPEGHRR</sequence>
<dbReference type="EMBL" id="BDDD01002500">
    <property type="protein sequence ID" value="GAV81839.1"/>
    <property type="molecule type" value="Genomic_DNA"/>
</dbReference>
<evidence type="ECO:0000259" key="8">
    <source>
        <dbReference type="PROSITE" id="PS51754"/>
    </source>
</evidence>
<protein>
    <recommendedName>
        <fullName evidence="6">Transcription repressor</fullName>
    </recommendedName>
    <alternativeName>
        <fullName evidence="6">Ovate family protein</fullName>
    </alternativeName>
</protein>
<gene>
    <name evidence="9" type="ORF">CFOL_v3_25292</name>
</gene>
<dbReference type="InterPro" id="IPR038933">
    <property type="entry name" value="Ovate"/>
</dbReference>
<evidence type="ECO:0000256" key="5">
    <source>
        <dbReference type="ARBA" id="ARBA00023242"/>
    </source>
</evidence>
<proteinExistence type="predicted"/>
<evidence type="ECO:0000256" key="3">
    <source>
        <dbReference type="ARBA" id="ARBA00023015"/>
    </source>
</evidence>
<reference evidence="10" key="1">
    <citation type="submission" date="2016-04" db="EMBL/GenBank/DDBJ databases">
        <title>Cephalotus genome sequencing.</title>
        <authorList>
            <person name="Fukushima K."/>
            <person name="Hasebe M."/>
            <person name="Fang X."/>
        </authorList>
    </citation>
    <scope>NUCLEOTIDE SEQUENCE [LARGE SCALE GENOMIC DNA]</scope>
    <source>
        <strain evidence="10">cv. St1</strain>
    </source>
</reference>
<dbReference type="PANTHER" id="PTHR33057:SF175">
    <property type="entry name" value="TRANSCRIPTION REPRESSOR OFP12"/>
    <property type="match status" value="1"/>
</dbReference>
<dbReference type="InterPro" id="IPR006458">
    <property type="entry name" value="Ovate_C"/>
</dbReference>
<dbReference type="PROSITE" id="PS51754">
    <property type="entry name" value="OVATE"/>
    <property type="match status" value="1"/>
</dbReference>